<dbReference type="AlphaFoldDB" id="B7G8X4"/>
<gene>
    <name evidence="9" type="ORF">PHATRDRAFT_39534</name>
</gene>
<dbReference type="Pfam" id="PF25539">
    <property type="entry name" value="Bestrophin_2"/>
    <property type="match status" value="2"/>
</dbReference>
<reference evidence="10" key="2">
    <citation type="submission" date="2008-08" db="EMBL/GenBank/DDBJ databases">
        <authorList>
            <consortium name="Diatom Consortium"/>
            <person name="Grigoriev I."/>
            <person name="Grimwood J."/>
            <person name="Kuo A."/>
            <person name="Otillar R.P."/>
            <person name="Salamov A."/>
            <person name="Detter J.C."/>
            <person name="Lindquist E."/>
            <person name="Shapiro H."/>
            <person name="Lucas S."/>
            <person name="Glavina del Rio T."/>
            <person name="Pitluck S."/>
            <person name="Rokhsar D."/>
            <person name="Bowler C."/>
        </authorList>
    </citation>
    <scope>GENOME REANNOTATION</scope>
    <source>
        <strain evidence="10">CCAP 1055/1</strain>
    </source>
</reference>
<sequence>MFLTSLEYFHSFRSVLSLAANERHPDIKIGMPPTERTSLMDPLMGEEANTIRNNNKGNYQATTRTSMSSASASPPTHARHQSIQLSLDELAQPSPPASPSASQNVRNAAKTTAYKRDVTYNGDNHLEVLFQMHGSVWPHVFPWCIATIVFTYAIILLRNHKIVDLTIDNNNGHSFMSILVSFLVVTRATITYNRFYEARQFLADLFRSSRETIQYACLLTTLDRGTKAQQWRQDVAYRTIVSLRVAIAAVEFRSHGVSAWETLPDEDHEYTPLLLPRQVRQQPTSISTTALQTLPANTPTARDKDGVDDSLQPIGQSACATKDQEYIQQYKPVTDHSQFLEAMRHGSRTVMDENLRAPIVWCYNLREKILEPRKGGILVTHPPHINEELRLLAITSDWLTAFHGLKMLLTTPFPFPFVQMTRTFLFVWVFTLPMVLIADNDQTLEVLVLMFFITYGFLGLEYVNMELDDPYGTDPNDFPGKRWAELVYEDIYITLYKTDGFDSAMALRNRITERIARGTALDNFNEDMHNSKANFFGTHSFKHSSQKTQASSDLSSLPPNQDNSNRNFGNVV</sequence>
<evidence type="ECO:0000256" key="4">
    <source>
        <dbReference type="ARBA" id="ARBA00022989"/>
    </source>
</evidence>
<evidence type="ECO:0000313" key="9">
    <source>
        <dbReference type="EMBL" id="EEC44850.1"/>
    </source>
</evidence>
<keyword evidence="6 8" id="KW-0472">Membrane</keyword>
<dbReference type="InterPro" id="IPR044669">
    <property type="entry name" value="YneE/VCCN1/2-like"/>
</dbReference>
<feature type="transmembrane region" description="Helical" evidence="8">
    <location>
        <begin position="444"/>
        <end position="463"/>
    </location>
</feature>
<dbReference type="InParanoid" id="B7G8X4"/>
<evidence type="ECO:0000256" key="6">
    <source>
        <dbReference type="ARBA" id="ARBA00023136"/>
    </source>
</evidence>
<evidence type="ECO:0000256" key="3">
    <source>
        <dbReference type="ARBA" id="ARBA00022692"/>
    </source>
</evidence>
<dbReference type="GO" id="GO:0005254">
    <property type="term" value="F:chloride channel activity"/>
    <property type="evidence" value="ECO:0007669"/>
    <property type="project" value="InterPro"/>
</dbReference>
<feature type="compositionally biased region" description="Polar residues" evidence="7">
    <location>
        <begin position="50"/>
        <end position="60"/>
    </location>
</feature>
<feature type="transmembrane region" description="Helical" evidence="8">
    <location>
        <begin position="415"/>
        <end position="438"/>
    </location>
</feature>
<dbReference type="eggNOG" id="ENOG502RRB8">
    <property type="taxonomic scope" value="Eukaryota"/>
</dbReference>
<dbReference type="PANTHER" id="PTHR33281:SF20">
    <property type="match status" value="1"/>
</dbReference>
<dbReference type="EMBL" id="CM000622">
    <property type="protein sequence ID" value="EEC44850.1"/>
    <property type="molecule type" value="Genomic_DNA"/>
</dbReference>
<feature type="region of interest" description="Disordered" evidence="7">
    <location>
        <begin position="49"/>
        <end position="82"/>
    </location>
</feature>
<dbReference type="GO" id="GO:0016020">
    <property type="term" value="C:membrane"/>
    <property type="evidence" value="ECO:0007669"/>
    <property type="project" value="UniProtKB-SubCell"/>
</dbReference>
<dbReference type="STRING" id="556484.B7G8X4"/>
<organism evidence="9 10">
    <name type="scientific">Phaeodactylum tricornutum (strain CCAP 1055/1)</name>
    <dbReference type="NCBI Taxonomy" id="556484"/>
    <lineage>
        <taxon>Eukaryota</taxon>
        <taxon>Sar</taxon>
        <taxon>Stramenopiles</taxon>
        <taxon>Ochrophyta</taxon>
        <taxon>Bacillariophyta</taxon>
        <taxon>Bacillariophyceae</taxon>
        <taxon>Bacillariophycidae</taxon>
        <taxon>Naviculales</taxon>
        <taxon>Phaeodactylaceae</taxon>
        <taxon>Phaeodactylum</taxon>
    </lineage>
</organism>
<evidence type="ECO:0000313" key="10">
    <source>
        <dbReference type="Proteomes" id="UP000000759"/>
    </source>
</evidence>
<evidence type="ECO:0000256" key="7">
    <source>
        <dbReference type="SAM" id="MobiDB-lite"/>
    </source>
</evidence>
<keyword evidence="3 8" id="KW-0812">Transmembrane</keyword>
<feature type="region of interest" description="Disordered" evidence="7">
    <location>
        <begin position="547"/>
        <end position="572"/>
    </location>
</feature>
<feature type="transmembrane region" description="Helical" evidence="8">
    <location>
        <begin position="140"/>
        <end position="160"/>
    </location>
</feature>
<comment type="subcellular location">
    <subcellularLocation>
        <location evidence="1">Membrane</location>
        <topology evidence="1">Multi-pass membrane protein</topology>
    </subcellularLocation>
</comment>
<dbReference type="PaxDb" id="2850-Phatr39534"/>
<dbReference type="KEGG" id="pti:PHATRDRAFT_39534"/>
<dbReference type="PANTHER" id="PTHR33281">
    <property type="entry name" value="UPF0187 PROTEIN YNEE"/>
    <property type="match status" value="1"/>
</dbReference>
<evidence type="ECO:0000256" key="1">
    <source>
        <dbReference type="ARBA" id="ARBA00004141"/>
    </source>
</evidence>
<feature type="transmembrane region" description="Helical" evidence="8">
    <location>
        <begin position="172"/>
        <end position="190"/>
    </location>
</feature>
<keyword evidence="5" id="KW-0406">Ion transport</keyword>
<dbReference type="HOGENOM" id="CLU_560776_0_0_1"/>
<accession>B7G8X4</accession>
<name>B7G8X4_PHATC</name>
<dbReference type="GeneID" id="7195355"/>
<keyword evidence="2" id="KW-0813">Transport</keyword>
<dbReference type="RefSeq" id="XP_002183668.1">
    <property type="nucleotide sequence ID" value="XM_002183632.1"/>
</dbReference>
<proteinExistence type="predicted"/>
<evidence type="ECO:0000256" key="8">
    <source>
        <dbReference type="SAM" id="Phobius"/>
    </source>
</evidence>
<feature type="compositionally biased region" description="Low complexity" evidence="7">
    <location>
        <begin position="61"/>
        <end position="76"/>
    </location>
</feature>
<reference evidence="9 10" key="1">
    <citation type="journal article" date="2008" name="Nature">
        <title>The Phaeodactylum genome reveals the evolutionary history of diatom genomes.</title>
        <authorList>
            <person name="Bowler C."/>
            <person name="Allen A.E."/>
            <person name="Badger J.H."/>
            <person name="Grimwood J."/>
            <person name="Jabbari K."/>
            <person name="Kuo A."/>
            <person name="Maheswari U."/>
            <person name="Martens C."/>
            <person name="Maumus F."/>
            <person name="Otillar R.P."/>
            <person name="Rayko E."/>
            <person name="Salamov A."/>
            <person name="Vandepoele K."/>
            <person name="Beszteri B."/>
            <person name="Gruber A."/>
            <person name="Heijde M."/>
            <person name="Katinka M."/>
            <person name="Mock T."/>
            <person name="Valentin K."/>
            <person name="Verret F."/>
            <person name="Berges J.A."/>
            <person name="Brownlee C."/>
            <person name="Cadoret J.P."/>
            <person name="Chiovitti A."/>
            <person name="Choi C.J."/>
            <person name="Coesel S."/>
            <person name="De Martino A."/>
            <person name="Detter J.C."/>
            <person name="Durkin C."/>
            <person name="Falciatore A."/>
            <person name="Fournet J."/>
            <person name="Haruta M."/>
            <person name="Huysman M.J."/>
            <person name="Jenkins B.D."/>
            <person name="Jiroutova K."/>
            <person name="Jorgensen R.E."/>
            <person name="Joubert Y."/>
            <person name="Kaplan A."/>
            <person name="Kroger N."/>
            <person name="Kroth P.G."/>
            <person name="La Roche J."/>
            <person name="Lindquist E."/>
            <person name="Lommer M."/>
            <person name="Martin-Jezequel V."/>
            <person name="Lopez P.J."/>
            <person name="Lucas S."/>
            <person name="Mangogna M."/>
            <person name="McGinnis K."/>
            <person name="Medlin L.K."/>
            <person name="Montsant A."/>
            <person name="Oudot-Le Secq M.P."/>
            <person name="Napoli C."/>
            <person name="Obornik M."/>
            <person name="Parker M.S."/>
            <person name="Petit J.L."/>
            <person name="Porcel B.M."/>
            <person name="Poulsen N."/>
            <person name="Robison M."/>
            <person name="Rychlewski L."/>
            <person name="Rynearson T.A."/>
            <person name="Schmutz J."/>
            <person name="Shapiro H."/>
            <person name="Siaut M."/>
            <person name="Stanley M."/>
            <person name="Sussman M.R."/>
            <person name="Taylor A.R."/>
            <person name="Vardi A."/>
            <person name="von Dassow P."/>
            <person name="Vyverman W."/>
            <person name="Willis A."/>
            <person name="Wyrwicz L.S."/>
            <person name="Rokhsar D.S."/>
            <person name="Weissenbach J."/>
            <person name="Armbrust E.V."/>
            <person name="Green B.R."/>
            <person name="Van de Peer Y."/>
            <person name="Grigoriev I.V."/>
        </authorList>
    </citation>
    <scope>NUCLEOTIDE SEQUENCE [LARGE SCALE GENOMIC DNA]</scope>
    <source>
        <strain evidence="9 10">CCAP 1055/1</strain>
    </source>
</reference>
<protein>
    <submittedName>
        <fullName evidence="9">Uncharacterized protein</fullName>
    </submittedName>
</protein>
<keyword evidence="4 8" id="KW-1133">Transmembrane helix</keyword>
<dbReference type="Proteomes" id="UP000000759">
    <property type="component" value="Chromosome 20"/>
</dbReference>
<dbReference type="OrthoDB" id="41240at2759"/>
<evidence type="ECO:0000256" key="2">
    <source>
        <dbReference type="ARBA" id="ARBA00022448"/>
    </source>
</evidence>
<evidence type="ECO:0000256" key="5">
    <source>
        <dbReference type="ARBA" id="ARBA00023065"/>
    </source>
</evidence>
<keyword evidence="10" id="KW-1185">Reference proteome</keyword>